<keyword evidence="2" id="KW-1185">Reference proteome</keyword>
<sequence>MKFQKHAFFAPNYIVRLSTQAYVTVPSDEARRTSYRADSFKSFTMQFIQFCSFFAN</sequence>
<dbReference type="Proteomes" id="UP001164929">
    <property type="component" value="Chromosome 11"/>
</dbReference>
<name>A0AAD6M783_9ROSI</name>
<organism evidence="1 2">
    <name type="scientific">Populus alba x Populus x berolinensis</name>
    <dbReference type="NCBI Taxonomy" id="444605"/>
    <lineage>
        <taxon>Eukaryota</taxon>
        <taxon>Viridiplantae</taxon>
        <taxon>Streptophyta</taxon>
        <taxon>Embryophyta</taxon>
        <taxon>Tracheophyta</taxon>
        <taxon>Spermatophyta</taxon>
        <taxon>Magnoliopsida</taxon>
        <taxon>eudicotyledons</taxon>
        <taxon>Gunneridae</taxon>
        <taxon>Pentapetalae</taxon>
        <taxon>rosids</taxon>
        <taxon>fabids</taxon>
        <taxon>Malpighiales</taxon>
        <taxon>Salicaceae</taxon>
        <taxon>Saliceae</taxon>
        <taxon>Populus</taxon>
    </lineage>
</organism>
<gene>
    <name evidence="1" type="ORF">NC653_027911</name>
</gene>
<comment type="caution">
    <text evidence="1">The sequence shown here is derived from an EMBL/GenBank/DDBJ whole genome shotgun (WGS) entry which is preliminary data.</text>
</comment>
<protein>
    <submittedName>
        <fullName evidence="1">Uncharacterized protein</fullName>
    </submittedName>
</protein>
<dbReference type="EMBL" id="JAQIZT010000011">
    <property type="protein sequence ID" value="KAJ6979917.1"/>
    <property type="molecule type" value="Genomic_DNA"/>
</dbReference>
<accession>A0AAD6M783</accession>
<dbReference type="AlphaFoldDB" id="A0AAD6M783"/>
<reference evidence="1" key="1">
    <citation type="journal article" date="2023" name="Mol. Ecol. Resour.">
        <title>Chromosome-level genome assembly of a triploid poplar Populus alba 'Berolinensis'.</title>
        <authorList>
            <person name="Chen S."/>
            <person name="Yu Y."/>
            <person name="Wang X."/>
            <person name="Wang S."/>
            <person name="Zhang T."/>
            <person name="Zhou Y."/>
            <person name="He R."/>
            <person name="Meng N."/>
            <person name="Wang Y."/>
            <person name="Liu W."/>
            <person name="Liu Z."/>
            <person name="Liu J."/>
            <person name="Guo Q."/>
            <person name="Huang H."/>
            <person name="Sederoff R.R."/>
            <person name="Wang G."/>
            <person name="Qu G."/>
            <person name="Chen S."/>
        </authorList>
    </citation>
    <scope>NUCLEOTIDE SEQUENCE</scope>
    <source>
        <strain evidence="1">SC-2020</strain>
    </source>
</reference>
<proteinExistence type="predicted"/>
<evidence type="ECO:0000313" key="1">
    <source>
        <dbReference type="EMBL" id="KAJ6979917.1"/>
    </source>
</evidence>
<evidence type="ECO:0000313" key="2">
    <source>
        <dbReference type="Proteomes" id="UP001164929"/>
    </source>
</evidence>